<dbReference type="AlphaFoldDB" id="A0A8J3DUF9"/>
<sequence>MQTGGQLIVDALEANGVKQIYCVPGESYLAVLDALHDSLIDTIICRQEGGAAMMADSEGRLTGRPGICFVTRGPGATNASPGIHIAMQDSVPMILFVGQIARGIRHREAFQEVDYKAVFGSLAKWVVEIEDAARIPELVTRAFAVATSGRPGPVVIALPEDMLLDEVEAPAALPYTPVETVPGAGQMSELQALLEKAERPFVILGGTRWSESSVAAFTKAVESWNLPVGCSFRRQMLFDSSHPNYAGDVGIGPNPKLAAAIKQADLVLLVGGRFGEMPSSDYTLIKSPYPDQTLVHVHADANELGRVYRPTLAINASPEAFAQAFAALKPKAAPAWNENTKALNQAYLAWSTPPQTGPGAVQMGPIMQHLGEVLGEDAILCNGAGNYATWIHRFHKFRRYATQAAPTSGSMGYGTPAAVAAKRLFPERDVIAFAGDGCFLMNGQEFATAIQYDLPIIVIVVNNGIYGTIRMHQEREYPGRVSGTTLNNPDFAALARAYGGHGETVETTADFAPAFQRARTSGKPAVIEIKLDPEALTPTRTLSDIRNRR</sequence>
<dbReference type="InterPro" id="IPR000399">
    <property type="entry name" value="TPP-bd_CS"/>
</dbReference>
<dbReference type="Gene3D" id="3.40.50.1220">
    <property type="entry name" value="TPP-binding domain"/>
    <property type="match status" value="1"/>
</dbReference>
<dbReference type="EMBL" id="BMZQ01000001">
    <property type="protein sequence ID" value="GHD11110.1"/>
    <property type="molecule type" value="Genomic_DNA"/>
</dbReference>
<dbReference type="GO" id="GO:0005948">
    <property type="term" value="C:acetolactate synthase complex"/>
    <property type="evidence" value="ECO:0007669"/>
    <property type="project" value="TreeGrafter"/>
</dbReference>
<dbReference type="InterPro" id="IPR012000">
    <property type="entry name" value="Thiamin_PyroP_enz_cen_dom"/>
</dbReference>
<dbReference type="InterPro" id="IPR011766">
    <property type="entry name" value="TPP_enzyme_TPP-bd"/>
</dbReference>
<feature type="domain" description="Thiamine pyrophosphate enzyme central" evidence="4">
    <location>
        <begin position="189"/>
        <end position="324"/>
    </location>
</feature>
<evidence type="ECO:0000313" key="8">
    <source>
        <dbReference type="Proteomes" id="UP000630142"/>
    </source>
</evidence>
<dbReference type="FunFam" id="3.40.50.970:FF:000007">
    <property type="entry name" value="Acetolactate synthase"/>
    <property type="match status" value="1"/>
</dbReference>
<dbReference type="GO" id="GO:0000287">
    <property type="term" value="F:magnesium ion binding"/>
    <property type="evidence" value="ECO:0007669"/>
    <property type="project" value="InterPro"/>
</dbReference>
<evidence type="ECO:0000259" key="6">
    <source>
        <dbReference type="Pfam" id="PF02776"/>
    </source>
</evidence>
<dbReference type="NCBIfam" id="NF006052">
    <property type="entry name" value="PRK08199.1"/>
    <property type="match status" value="1"/>
</dbReference>
<evidence type="ECO:0000256" key="3">
    <source>
        <dbReference type="RuleBase" id="RU362132"/>
    </source>
</evidence>
<dbReference type="InterPro" id="IPR012001">
    <property type="entry name" value="Thiamin_PyroP_enz_TPP-bd_dom"/>
</dbReference>
<dbReference type="InterPro" id="IPR045229">
    <property type="entry name" value="TPP_enz"/>
</dbReference>
<dbReference type="CDD" id="cd07035">
    <property type="entry name" value="TPP_PYR_POX_like"/>
    <property type="match status" value="1"/>
</dbReference>
<proteinExistence type="inferred from homology"/>
<organism evidence="7 8">
    <name type="scientific">Tianweitania populi</name>
    <dbReference type="NCBI Taxonomy" id="1607949"/>
    <lineage>
        <taxon>Bacteria</taxon>
        <taxon>Pseudomonadati</taxon>
        <taxon>Pseudomonadota</taxon>
        <taxon>Alphaproteobacteria</taxon>
        <taxon>Hyphomicrobiales</taxon>
        <taxon>Phyllobacteriaceae</taxon>
        <taxon>Tianweitania</taxon>
    </lineage>
</organism>
<dbReference type="PANTHER" id="PTHR18968">
    <property type="entry name" value="THIAMINE PYROPHOSPHATE ENZYMES"/>
    <property type="match status" value="1"/>
</dbReference>
<dbReference type="Gene3D" id="3.40.50.970">
    <property type="match status" value="2"/>
</dbReference>
<accession>A0A8J3DUF9</accession>
<dbReference type="Pfam" id="PF00205">
    <property type="entry name" value="TPP_enzyme_M"/>
    <property type="match status" value="1"/>
</dbReference>
<dbReference type="PANTHER" id="PTHR18968:SF120">
    <property type="entry name" value="ACETOLACTATE SYNTHASE LARGE SUBUNIT"/>
    <property type="match status" value="1"/>
</dbReference>
<evidence type="ECO:0000256" key="1">
    <source>
        <dbReference type="ARBA" id="ARBA00007812"/>
    </source>
</evidence>
<protein>
    <submittedName>
        <fullName evidence="7">Thiamine pyrophosphate TPP-binding domain-containing protein</fullName>
    </submittedName>
</protein>
<keyword evidence="8" id="KW-1185">Reference proteome</keyword>
<evidence type="ECO:0000313" key="7">
    <source>
        <dbReference type="EMBL" id="GHD11110.1"/>
    </source>
</evidence>
<dbReference type="GO" id="GO:0050660">
    <property type="term" value="F:flavin adenine dinucleotide binding"/>
    <property type="evidence" value="ECO:0007669"/>
    <property type="project" value="TreeGrafter"/>
</dbReference>
<dbReference type="GO" id="GO:0009099">
    <property type="term" value="P:L-valine biosynthetic process"/>
    <property type="evidence" value="ECO:0007669"/>
    <property type="project" value="TreeGrafter"/>
</dbReference>
<dbReference type="GO" id="GO:0030976">
    <property type="term" value="F:thiamine pyrophosphate binding"/>
    <property type="evidence" value="ECO:0007669"/>
    <property type="project" value="InterPro"/>
</dbReference>
<dbReference type="GO" id="GO:0009097">
    <property type="term" value="P:isoleucine biosynthetic process"/>
    <property type="evidence" value="ECO:0007669"/>
    <property type="project" value="TreeGrafter"/>
</dbReference>
<dbReference type="GO" id="GO:0003984">
    <property type="term" value="F:acetolactate synthase activity"/>
    <property type="evidence" value="ECO:0007669"/>
    <property type="project" value="TreeGrafter"/>
</dbReference>
<dbReference type="SUPFAM" id="SSF52467">
    <property type="entry name" value="DHS-like NAD/FAD-binding domain"/>
    <property type="match status" value="1"/>
</dbReference>
<evidence type="ECO:0000256" key="2">
    <source>
        <dbReference type="ARBA" id="ARBA00023052"/>
    </source>
</evidence>
<dbReference type="InterPro" id="IPR029061">
    <property type="entry name" value="THDP-binding"/>
</dbReference>
<feature type="domain" description="Thiamine pyrophosphate enzyme TPP-binding" evidence="5">
    <location>
        <begin position="383"/>
        <end position="529"/>
    </location>
</feature>
<dbReference type="Pfam" id="PF02775">
    <property type="entry name" value="TPP_enzyme_C"/>
    <property type="match status" value="1"/>
</dbReference>
<evidence type="ECO:0000259" key="5">
    <source>
        <dbReference type="Pfam" id="PF02775"/>
    </source>
</evidence>
<dbReference type="InterPro" id="IPR029035">
    <property type="entry name" value="DHS-like_NAD/FAD-binding_dom"/>
</dbReference>
<reference evidence="7" key="1">
    <citation type="journal article" date="2014" name="Int. J. Syst. Evol. Microbiol.">
        <title>Complete genome sequence of Corynebacterium casei LMG S-19264T (=DSM 44701T), isolated from a smear-ripened cheese.</title>
        <authorList>
            <consortium name="US DOE Joint Genome Institute (JGI-PGF)"/>
            <person name="Walter F."/>
            <person name="Albersmeier A."/>
            <person name="Kalinowski J."/>
            <person name="Ruckert C."/>
        </authorList>
    </citation>
    <scope>NUCLEOTIDE SEQUENCE</scope>
    <source>
        <strain evidence="7">KCTC 42249</strain>
    </source>
</reference>
<comment type="caution">
    <text evidence="7">The sequence shown here is derived from an EMBL/GenBank/DDBJ whole genome shotgun (WGS) entry which is preliminary data.</text>
</comment>
<keyword evidence="2 3" id="KW-0786">Thiamine pyrophosphate</keyword>
<dbReference type="PROSITE" id="PS00187">
    <property type="entry name" value="TPP_ENZYMES"/>
    <property type="match status" value="1"/>
</dbReference>
<dbReference type="SUPFAM" id="SSF52518">
    <property type="entry name" value="Thiamin diphosphate-binding fold (THDP-binding)"/>
    <property type="match status" value="2"/>
</dbReference>
<evidence type="ECO:0000259" key="4">
    <source>
        <dbReference type="Pfam" id="PF00205"/>
    </source>
</evidence>
<comment type="similarity">
    <text evidence="1 3">Belongs to the TPP enzyme family.</text>
</comment>
<name>A0A8J3DUF9_9HYPH</name>
<dbReference type="RefSeq" id="WP_189502723.1">
    <property type="nucleotide sequence ID" value="NZ_BMZQ01000001.1"/>
</dbReference>
<dbReference type="Pfam" id="PF02776">
    <property type="entry name" value="TPP_enzyme_N"/>
    <property type="match status" value="1"/>
</dbReference>
<dbReference type="Proteomes" id="UP000630142">
    <property type="component" value="Unassembled WGS sequence"/>
</dbReference>
<feature type="domain" description="Thiamine pyrophosphate enzyme N-terminal TPP-binding" evidence="6">
    <location>
        <begin position="3"/>
        <end position="117"/>
    </location>
</feature>
<gene>
    <name evidence="7" type="ORF">GCM10016234_13860</name>
</gene>
<reference evidence="7" key="2">
    <citation type="submission" date="2020-09" db="EMBL/GenBank/DDBJ databases">
        <authorList>
            <person name="Sun Q."/>
            <person name="Kim S."/>
        </authorList>
    </citation>
    <scope>NUCLEOTIDE SEQUENCE</scope>
    <source>
        <strain evidence="7">KCTC 42249</strain>
    </source>
</reference>
<dbReference type="CDD" id="cd00568">
    <property type="entry name" value="TPP_enzymes"/>
    <property type="match status" value="1"/>
</dbReference>